<dbReference type="SUPFAM" id="SSF55904">
    <property type="entry name" value="Ornithine decarboxylase C-terminal domain"/>
    <property type="match status" value="1"/>
</dbReference>
<dbReference type="Pfam" id="PF01276">
    <property type="entry name" value="OKR_DC_1"/>
    <property type="match status" value="1"/>
</dbReference>
<sequence>MLEQKLNELEQSDIYPFHMPGHKRAFLPFANPYAIDITEIEGFDNLHHATGILQEAQQKAADLYGAQKTYYLVNGSTCGLLAAISAAVPRGGKILVARNCHKAVYHAMYLRQLVPVYLYPEDTAYGIQGQVTPQMVQKQLKQTPDIRAVVITSPTYDGVVSDIKNIADIVHAYGIPLIVDEAHGAHFGFSPEFPENATRLGADAVIMSVHKTLPAFTQTALLHLCSDRIAEKKVAQFLGIYETSSPSYLLMAGIEKSLQIIEKDREMLFAAYSRRLAEFRDKAKNLKTLQVLQPSDFSKQEAFSFDPGKLLILTGNSMSGQALQEILLREYGLQMEMASGNYVVAMTSIMDTDEGFARLSDALECIDGTVRKKEETGVISPREIYREQKTVMTIDQALDAEQKTVRLEEATGAVSGDYVYLYPPGIPILVPGEAIDVQTAETIRHCIRLGLEVEGLPDLTCINVVK</sequence>
<dbReference type="OrthoDB" id="9815233at2"/>
<proteinExistence type="inferred from homology"/>
<dbReference type="RefSeq" id="WP_055066732.1">
    <property type="nucleotide sequence ID" value="NZ_CP173697.1"/>
</dbReference>
<evidence type="ECO:0000256" key="5">
    <source>
        <dbReference type="ARBA" id="ARBA00023239"/>
    </source>
</evidence>
<comment type="similarity">
    <text evidence="2">Belongs to the Orn/Lys/Arg decarboxylase class-I family.</text>
</comment>
<gene>
    <name evidence="8" type="ORF">M72_19101</name>
</gene>
<evidence type="ECO:0000313" key="9">
    <source>
        <dbReference type="Proteomes" id="UP000049979"/>
    </source>
</evidence>
<dbReference type="PANTHER" id="PTHR43277:SF4">
    <property type="entry name" value="ARGININE DECARBOXYLASE"/>
    <property type="match status" value="1"/>
</dbReference>
<dbReference type="PANTHER" id="PTHR43277">
    <property type="entry name" value="ARGININE DECARBOXYLASE"/>
    <property type="match status" value="1"/>
</dbReference>
<reference evidence="9" key="1">
    <citation type="submission" date="2015-05" db="EMBL/GenBank/DDBJ databases">
        <authorList>
            <consortium name="Pathogen Informatics"/>
        </authorList>
    </citation>
    <scope>NUCLEOTIDE SEQUENCE [LARGE SCALE GENOMIC DNA]</scope>
    <source>
        <strain evidence="9">M72</strain>
    </source>
</reference>
<evidence type="ECO:0000256" key="3">
    <source>
        <dbReference type="ARBA" id="ARBA00022793"/>
    </source>
</evidence>
<feature type="domain" description="Orn/Lys/Arg decarboxylases family 1 pyridoxal-P attachment site" evidence="6">
    <location>
        <begin position="30"/>
        <end position="309"/>
    </location>
</feature>
<dbReference type="Pfam" id="PF03711">
    <property type="entry name" value="OKR_DC_1_C"/>
    <property type="match status" value="1"/>
</dbReference>
<dbReference type="InterPro" id="IPR036633">
    <property type="entry name" value="Prn/Lys/Arg_de-COase_C_sf"/>
</dbReference>
<evidence type="ECO:0000256" key="1">
    <source>
        <dbReference type="ARBA" id="ARBA00001933"/>
    </source>
</evidence>
<dbReference type="STRING" id="301302.ERS852420_01853"/>
<keyword evidence="3" id="KW-0210">Decarboxylase</keyword>
<dbReference type="Gene3D" id="3.90.100.10">
    <property type="entry name" value="Orn/Lys/Arg decarboxylase, C-terminal domain"/>
    <property type="match status" value="1"/>
</dbReference>
<accession>A0A0M6WAE4</accession>
<dbReference type="Proteomes" id="UP000049979">
    <property type="component" value="Unassembled WGS sequence"/>
</dbReference>
<protein>
    <submittedName>
        <fullName evidence="8">Arginine/lysine/ornithine decarboxylase</fullName>
    </submittedName>
</protein>
<dbReference type="SUPFAM" id="SSF53383">
    <property type="entry name" value="PLP-dependent transferases"/>
    <property type="match status" value="1"/>
</dbReference>
<keyword evidence="9" id="KW-1185">Reference proteome</keyword>
<dbReference type="AlphaFoldDB" id="A0A0M6WAE4"/>
<organism evidence="8 9">
    <name type="scientific">Roseburia faecis</name>
    <dbReference type="NCBI Taxonomy" id="301302"/>
    <lineage>
        <taxon>Bacteria</taxon>
        <taxon>Bacillati</taxon>
        <taxon>Bacillota</taxon>
        <taxon>Clostridia</taxon>
        <taxon>Lachnospirales</taxon>
        <taxon>Lachnospiraceae</taxon>
        <taxon>Roseburia</taxon>
    </lineage>
</organism>
<feature type="domain" description="Orn/Lys/Arg decarboxylase C-terminal" evidence="7">
    <location>
        <begin position="394"/>
        <end position="444"/>
    </location>
</feature>
<name>A0A0M6WAE4_9FIRM</name>
<evidence type="ECO:0000256" key="2">
    <source>
        <dbReference type="ARBA" id="ARBA00010671"/>
    </source>
</evidence>
<dbReference type="InterPro" id="IPR015421">
    <property type="entry name" value="PyrdxlP-dep_Trfase_major"/>
</dbReference>
<dbReference type="GO" id="GO:0016831">
    <property type="term" value="F:carboxy-lyase activity"/>
    <property type="evidence" value="ECO:0007669"/>
    <property type="project" value="UniProtKB-KW"/>
</dbReference>
<keyword evidence="4" id="KW-0663">Pyridoxal phosphate</keyword>
<evidence type="ECO:0000259" key="6">
    <source>
        <dbReference type="Pfam" id="PF01276"/>
    </source>
</evidence>
<dbReference type="EMBL" id="CVRR01000003">
    <property type="protein sequence ID" value="CRL31935.1"/>
    <property type="molecule type" value="Genomic_DNA"/>
</dbReference>
<comment type="cofactor">
    <cofactor evidence="1">
        <name>pyridoxal 5'-phosphate</name>
        <dbReference type="ChEBI" id="CHEBI:597326"/>
    </cofactor>
</comment>
<dbReference type="InterPro" id="IPR052357">
    <property type="entry name" value="Orn_Lys_Arg_decarboxylase-I"/>
</dbReference>
<evidence type="ECO:0000256" key="4">
    <source>
        <dbReference type="ARBA" id="ARBA00022898"/>
    </source>
</evidence>
<keyword evidence="5" id="KW-0456">Lyase</keyword>
<evidence type="ECO:0000313" key="8">
    <source>
        <dbReference type="EMBL" id="CRL31935.1"/>
    </source>
</evidence>
<dbReference type="InterPro" id="IPR008286">
    <property type="entry name" value="Prn/Lys/Arg_de-COase_C"/>
</dbReference>
<evidence type="ECO:0000259" key="7">
    <source>
        <dbReference type="Pfam" id="PF03711"/>
    </source>
</evidence>
<dbReference type="InterPro" id="IPR015424">
    <property type="entry name" value="PyrdxlP-dep_Trfase"/>
</dbReference>
<dbReference type="Gene3D" id="3.40.640.10">
    <property type="entry name" value="Type I PLP-dependent aspartate aminotransferase-like (Major domain)"/>
    <property type="match status" value="1"/>
</dbReference>
<dbReference type="InterPro" id="IPR000310">
    <property type="entry name" value="Orn/Lys/Arg_deCO2ase_major_dom"/>
</dbReference>